<protein>
    <submittedName>
        <fullName evidence="1">Uncharacterized protein</fullName>
    </submittedName>
</protein>
<proteinExistence type="predicted"/>
<evidence type="ECO:0000313" key="2">
    <source>
        <dbReference type="Proteomes" id="UP001241377"/>
    </source>
</evidence>
<evidence type="ECO:0000313" key="1">
    <source>
        <dbReference type="EMBL" id="KAJ9090654.1"/>
    </source>
</evidence>
<dbReference type="EMBL" id="JASBWR010000165">
    <property type="protein sequence ID" value="KAJ9090654.1"/>
    <property type="molecule type" value="Genomic_DNA"/>
</dbReference>
<gene>
    <name evidence="1" type="ORF">QFC19_009512</name>
</gene>
<organism evidence="1 2">
    <name type="scientific">Naganishia cerealis</name>
    <dbReference type="NCBI Taxonomy" id="610337"/>
    <lineage>
        <taxon>Eukaryota</taxon>
        <taxon>Fungi</taxon>
        <taxon>Dikarya</taxon>
        <taxon>Basidiomycota</taxon>
        <taxon>Agaricomycotina</taxon>
        <taxon>Tremellomycetes</taxon>
        <taxon>Filobasidiales</taxon>
        <taxon>Filobasidiaceae</taxon>
        <taxon>Naganishia</taxon>
    </lineage>
</organism>
<name>A0ACC2UU55_9TREE</name>
<comment type="caution">
    <text evidence="1">The sequence shown here is derived from an EMBL/GenBank/DDBJ whole genome shotgun (WGS) entry which is preliminary data.</text>
</comment>
<sequence length="1580" mass="171788">MALSNNNAVNAAPLIDTRKLSDENTHHPPISNRVSMSSPVHLLKGNTSVDSMTPTSIQASPMQVGFGSAPTSRGGTPQIHNLPGAHGQPFMNMGGNVAMDRNRWNNPWTGMPMSTMPQQSQQIHSEVDALSQHPQQTSQQLYSGVSSHVGTPIHQPSLNSLMPPRGRASLAIAPNTGVLDPNMFVGMNQGDNQKVENRDQQQQQQRQQPKLPSAQSQQQNSGGRINLGWAAGGSSGPSRNTIGVNVSPVVTVNPQQGGSQNGVTQTQNFSGPASGVSSQHGSPTAHIGSTNTIATWPEVQNPGAQLQQQRQSISHGGLKGMMAKHPASGHPTPISSPLAKQQVLQPSNPMMAPSHHQLNPDINMMHAMGLNMIRNGQEAEFVRRHSGAGTLDHSSGSNTPHAFAPPPGGPLANMSGQYTMSAPGMGMAPRPFNVAPQQGFDGNFQPFPYNGNQHGLASQGMTSPVNPLSLAFGQQNQQGPMDFQANMNQQGNLNTTYNQGIQQPPQGVMSSHNPGMPHIRSSLSLPSTPALTSAKSLDSGFSVGSHGSLHQHQPHIHSNLANKVEFSVPFDPPIQPKQEPVDIDMSAMGTRSAVHSRQGSPLLEHVGSNSPLGVKRSSSGTRKKEKDRPEPIYTYSGAQPVPAGKPAADEDGKLASVDGVMDEHDLEFREAKIDHRKRKRNRTIQSCLPCHQNKRKCDRKKPCSRCKTLGLVSFLTSKMDDPDQTENDHLRSRIAELEQVVRELRQKNSNKAPSTAIYPTIETDPANKKRKVIVDRFAKFRYDEVMRSVNAPSSEDQKTNTSFPIHPLKPSNSDQHDEEQQPHGETSRKTSMTDDLGPDTGRNSMADDSEMRLPNGDYTSEPYIANLKGEGDSIIGDAAGRKAYVYVNFGVVQETQLTNCARIIFLFSGVPGGRQLLKSLNKLSESKTMNLGNSEPMPGVPEDLAFTGIFSDLRKTFPFTTIWSHDNFTGEIIGLLPTESQSELLWYAFESEIACFFAAWHLPSLKADFKAFFAATHDEKTVTPLGTLSVMLMICALGVMMRASQTEIFGETAGVSSPQEAEVDLTCSRLQSELYLSGAYQALRLCSFLSTPTVSTVTSGIMIGIYLLNSERASDFWPELGSIIRQAISMGLHIDPLHIYPNMSQKDAEVRRRMWWTIAGLDALVCLSLGRPSSITYYTTKLPQDIPDDRLGDVAPEHAKQSPVSSETTTFTYHAAYFALTIPSLDILDRVFPKKRKYGRNGVLGWFAPPVEDNIDEPDSSSEQGSSTYEDALRLDDDIVSWYNLIPRKMRFDADQDLTSTLLEQRSYWQIQQTLALCVKTNMIRLILHRPYLRMDPEAYPRSSSICFDAAHAILSAFKAMVGTKCSIVWSWWTMSLRAFHSAAVCAFLAMRKPSDPMAAVCLADIDGAVTIFEGRLSTWLKAHPVQADLCHGMVSLQTLAQAAINQTQSQPESESKKPFTPSTTGLGLSKANHPGKMDFSSIQAFPSSGIFPPSAGLFPPSPDVFSQPSHGTGAATPGATAPHHNSGKQALALHLSFDSDFAFLPGQSRDGTFNLDLTGLAGGAADAMALPQFWAEVCK</sequence>
<accession>A0ACC2UU55</accession>
<dbReference type="Proteomes" id="UP001241377">
    <property type="component" value="Unassembled WGS sequence"/>
</dbReference>
<reference evidence="1" key="1">
    <citation type="submission" date="2023-04" db="EMBL/GenBank/DDBJ databases">
        <title>Draft Genome sequencing of Naganishia species isolated from polar environments using Oxford Nanopore Technology.</title>
        <authorList>
            <person name="Leo P."/>
            <person name="Venkateswaran K."/>
        </authorList>
    </citation>
    <scope>NUCLEOTIDE SEQUENCE</scope>
    <source>
        <strain evidence="1">MNA-CCFEE 5261</strain>
    </source>
</reference>
<keyword evidence="2" id="KW-1185">Reference proteome</keyword>